<evidence type="ECO:0000256" key="1">
    <source>
        <dbReference type="SAM" id="Phobius"/>
    </source>
</evidence>
<reference evidence="2 3" key="1">
    <citation type="journal article" date="2016" name="Nat. Commun.">
        <title>Thousands of microbial genomes shed light on interconnected biogeochemical processes in an aquifer system.</title>
        <authorList>
            <person name="Anantharaman K."/>
            <person name="Brown C.T."/>
            <person name="Hug L.A."/>
            <person name="Sharon I."/>
            <person name="Castelle C.J."/>
            <person name="Probst A.J."/>
            <person name="Thomas B.C."/>
            <person name="Singh A."/>
            <person name="Wilkins M.J."/>
            <person name="Karaoz U."/>
            <person name="Brodie E.L."/>
            <person name="Williams K.H."/>
            <person name="Hubbard S.S."/>
            <person name="Banfield J.F."/>
        </authorList>
    </citation>
    <scope>NUCLEOTIDE SEQUENCE [LARGE SCALE GENOMIC DNA]</scope>
</reference>
<dbReference type="Proteomes" id="UP000178820">
    <property type="component" value="Unassembled WGS sequence"/>
</dbReference>
<feature type="transmembrane region" description="Helical" evidence="1">
    <location>
        <begin position="9"/>
        <end position="27"/>
    </location>
</feature>
<keyword evidence="1" id="KW-0472">Membrane</keyword>
<proteinExistence type="predicted"/>
<organism evidence="2 3">
    <name type="scientific">Candidatus Staskawiczbacteria bacterium RIFCSPHIGHO2_02_FULL_42_22</name>
    <dbReference type="NCBI Taxonomy" id="1802207"/>
    <lineage>
        <taxon>Bacteria</taxon>
        <taxon>Candidatus Staskawicziibacteriota</taxon>
    </lineage>
</organism>
<gene>
    <name evidence="2" type="ORF">A3D44_02235</name>
</gene>
<accession>A0A1G2I1V0</accession>
<evidence type="ECO:0000313" key="3">
    <source>
        <dbReference type="Proteomes" id="UP000178820"/>
    </source>
</evidence>
<keyword evidence="1" id="KW-1133">Transmembrane helix</keyword>
<sequence length="150" mass="16745">MEKLRMQPWIWVLVALFAVAAIIFFVFNNKSASNPVTTESESVQDISPQDTGVMASAISYANALVKYADRRIQLDTMCQAHPSNVTYKDNTGIMIDNRSPQTRTVKIGTTFTIKPWGFKIVVLPDVYLKSNTILVDCDNSQNVATILVQE</sequence>
<dbReference type="AlphaFoldDB" id="A0A1G2I1V0"/>
<dbReference type="EMBL" id="MHOT01000018">
    <property type="protein sequence ID" value="OGZ68792.1"/>
    <property type="molecule type" value="Genomic_DNA"/>
</dbReference>
<evidence type="ECO:0000313" key="2">
    <source>
        <dbReference type="EMBL" id="OGZ68792.1"/>
    </source>
</evidence>
<keyword evidence="1" id="KW-0812">Transmembrane</keyword>
<comment type="caution">
    <text evidence="2">The sequence shown here is derived from an EMBL/GenBank/DDBJ whole genome shotgun (WGS) entry which is preliminary data.</text>
</comment>
<protein>
    <submittedName>
        <fullName evidence="2">Uncharacterized protein</fullName>
    </submittedName>
</protein>
<name>A0A1G2I1V0_9BACT</name>